<dbReference type="InterPro" id="IPR016181">
    <property type="entry name" value="Acyl_CoA_acyltransferase"/>
</dbReference>
<feature type="compositionally biased region" description="Basic and acidic residues" evidence="2">
    <location>
        <begin position="42"/>
        <end position="60"/>
    </location>
</feature>
<dbReference type="SUPFAM" id="SSF55729">
    <property type="entry name" value="Acyl-CoA N-acyltransferases (Nat)"/>
    <property type="match status" value="1"/>
</dbReference>
<dbReference type="InterPro" id="IPR000182">
    <property type="entry name" value="GNAT_dom"/>
</dbReference>
<feature type="region of interest" description="Disordered" evidence="2">
    <location>
        <begin position="40"/>
        <end position="153"/>
    </location>
</feature>
<dbReference type="VEuPathDB" id="CryptoDB:Cvel_3762"/>
<protein>
    <recommendedName>
        <fullName evidence="3">N-acetyltransferase domain-containing protein</fullName>
    </recommendedName>
</protein>
<feature type="compositionally biased region" description="Basic and acidic residues" evidence="2">
    <location>
        <begin position="110"/>
        <end position="130"/>
    </location>
</feature>
<evidence type="ECO:0000313" key="4">
    <source>
        <dbReference type="EMBL" id="CEM18494.1"/>
    </source>
</evidence>
<dbReference type="EMBL" id="CDMZ01000639">
    <property type="protein sequence ID" value="CEM18494.1"/>
    <property type="molecule type" value="Genomic_DNA"/>
</dbReference>
<feature type="coiled-coil region" evidence="1">
    <location>
        <begin position="3"/>
        <end position="37"/>
    </location>
</feature>
<feature type="compositionally biased region" description="Basic and acidic residues" evidence="2">
    <location>
        <begin position="74"/>
        <end position="101"/>
    </location>
</feature>
<organism evidence="4">
    <name type="scientific">Chromera velia CCMP2878</name>
    <dbReference type="NCBI Taxonomy" id="1169474"/>
    <lineage>
        <taxon>Eukaryota</taxon>
        <taxon>Sar</taxon>
        <taxon>Alveolata</taxon>
        <taxon>Colpodellida</taxon>
        <taxon>Chromeraceae</taxon>
        <taxon>Chromera</taxon>
    </lineage>
</organism>
<proteinExistence type="predicted"/>
<evidence type="ECO:0000256" key="1">
    <source>
        <dbReference type="SAM" id="Coils"/>
    </source>
</evidence>
<dbReference type="Pfam" id="PF00583">
    <property type="entry name" value="Acetyltransf_1"/>
    <property type="match status" value="1"/>
</dbReference>
<feature type="domain" description="N-acetyltransferase" evidence="3">
    <location>
        <begin position="335"/>
        <end position="498"/>
    </location>
</feature>
<dbReference type="PROSITE" id="PS51186">
    <property type="entry name" value="GNAT"/>
    <property type="match status" value="1"/>
</dbReference>
<dbReference type="GO" id="GO:0016747">
    <property type="term" value="F:acyltransferase activity, transferring groups other than amino-acyl groups"/>
    <property type="evidence" value="ECO:0007669"/>
    <property type="project" value="InterPro"/>
</dbReference>
<accession>A0A0G4FU55</accession>
<evidence type="ECO:0000256" key="2">
    <source>
        <dbReference type="SAM" id="MobiDB-lite"/>
    </source>
</evidence>
<reference evidence="4" key="1">
    <citation type="submission" date="2014-11" db="EMBL/GenBank/DDBJ databases">
        <authorList>
            <person name="Otto D Thomas"/>
            <person name="Naeem Raeece"/>
        </authorList>
    </citation>
    <scope>NUCLEOTIDE SEQUENCE</scope>
</reference>
<dbReference type="AlphaFoldDB" id="A0A0G4FU55"/>
<gene>
    <name evidence="4" type="ORF">Cvel_3762</name>
</gene>
<name>A0A0G4FU55_9ALVE</name>
<dbReference type="Gene3D" id="3.40.630.30">
    <property type="match status" value="1"/>
</dbReference>
<sequence length="528" mass="57294">MSKEEWVKLVKAVKEAKERARKKAVDASKAAAAAKKAMAKAEATEEVKADETTEDAKAEATGEVGGKGKRKAKDKATGEKKAEATEEAMEVGKAEATEKVAGKGKRKAKDKATGERKAETAQEAMEDAKVKATKGAKGNAKVAPKGGVASHRAAEAAAERAAQAAKTAAEAKAAIDTVPLELVDKVTQARICRAYAFLAEEKSPAEFYEDGHFLETLARFLAEKGGVPEGVHRYNWESALIFWLGDRRLDSRRGIFFQKETCMSQTTARLLTTALKNAGVILNSFIENVQNDGTPLPPPTAACAVLVSRRMVGSTATEVAVGPYLSLLLSNSTTEDLEKAIQTKQIATMPLLTGAFLWMHDDSETPARLIEEAQRIQIQRLGTPDPPQVPFVIDDWLKGDRLILEVKYLITEEESEGRGLASRLMLKIIEIAQELGVRIIFLQSRIQAVAFYTSPKLGFLHMQPEQQNALQEALIHAEGGGQNSPWEPNCTQLYLPIGEGPVDPLESTGDPALDEKFQCLLEKFSLVG</sequence>
<evidence type="ECO:0000259" key="3">
    <source>
        <dbReference type="PROSITE" id="PS51186"/>
    </source>
</evidence>
<dbReference type="CDD" id="cd04301">
    <property type="entry name" value="NAT_SF"/>
    <property type="match status" value="1"/>
</dbReference>
<keyword evidence="1" id="KW-0175">Coiled coil</keyword>